<evidence type="ECO:0000259" key="1">
    <source>
        <dbReference type="PROSITE" id="PS51671"/>
    </source>
</evidence>
<dbReference type="PANTHER" id="PTHR40099:SF1">
    <property type="entry name" value="ACETOLACTATE SYNTHASE, SMALL SUBUNIT"/>
    <property type="match status" value="1"/>
</dbReference>
<accession>A0A6G8F2A5</accession>
<sequence>MTIKQLSIFIENRKGALSDVLNMLRDNNINIVVSTLGDTDGFGIYRVICSDTEKAFKVLHAKNISATITNVFAIRLSDHKPGAAAELVEKLTAAGINVRYMYSFLYEGRGIIVFRPDDNDKTEELIMLKKLDYIMEEDLAGQV</sequence>
<dbReference type="AlphaFoldDB" id="A0A6G8F2A5"/>
<gene>
    <name evidence="2" type="ORF">Prevot485_3000</name>
</gene>
<feature type="domain" description="ACT" evidence="1">
    <location>
        <begin position="5"/>
        <end position="79"/>
    </location>
</feature>
<evidence type="ECO:0000313" key="2">
    <source>
        <dbReference type="EMBL" id="QIM10201.1"/>
    </source>
</evidence>
<dbReference type="PROSITE" id="PS51671">
    <property type="entry name" value="ACT"/>
    <property type="match status" value="1"/>
</dbReference>
<dbReference type="Pfam" id="PF19571">
    <property type="entry name" value="ACT_8"/>
    <property type="match status" value="1"/>
</dbReference>
<dbReference type="InterPro" id="IPR045739">
    <property type="entry name" value="ACT_dom_pair"/>
</dbReference>
<reference evidence="2" key="1">
    <citation type="journal article" date="2020" name="J. ISSAAS">
        <title>Lactobacilli and other gastrointestinal microbiota of Peromyscus leucopus, reservoir host for agents of Lyme disease and other zoonoses in North America.</title>
        <authorList>
            <person name="Milovic A."/>
            <person name="Bassam K."/>
            <person name="Shao H."/>
            <person name="Chatzistamou I."/>
            <person name="Tufts D.M."/>
            <person name="Diuk-Wasser M."/>
            <person name="Barbour A.G."/>
        </authorList>
    </citation>
    <scope>NUCLEOTIDE SEQUENCE</scope>
    <source>
        <strain evidence="2">LL70</strain>
    </source>
</reference>
<dbReference type="Gene3D" id="3.30.2130.10">
    <property type="entry name" value="VC0802-like"/>
    <property type="match status" value="1"/>
</dbReference>
<dbReference type="InterPro" id="IPR045865">
    <property type="entry name" value="ACT-like_dom_sf"/>
</dbReference>
<dbReference type="EMBL" id="MN990733">
    <property type="protein sequence ID" value="QIM10201.1"/>
    <property type="molecule type" value="Genomic_DNA"/>
</dbReference>
<dbReference type="SUPFAM" id="SSF55021">
    <property type="entry name" value="ACT-like"/>
    <property type="match status" value="2"/>
</dbReference>
<organism evidence="2">
    <name type="scientific">uncultured Prevotella sp</name>
    <dbReference type="NCBI Taxonomy" id="159272"/>
    <lineage>
        <taxon>Bacteria</taxon>
        <taxon>Pseudomonadati</taxon>
        <taxon>Bacteroidota</taxon>
        <taxon>Bacteroidia</taxon>
        <taxon>Bacteroidales</taxon>
        <taxon>Prevotellaceae</taxon>
        <taxon>Prevotella</taxon>
        <taxon>environmental samples</taxon>
    </lineage>
</organism>
<dbReference type="PANTHER" id="PTHR40099">
    <property type="entry name" value="ACETOLACTATE SYNTHASE, SMALL SUBUNIT"/>
    <property type="match status" value="1"/>
</dbReference>
<dbReference type="InterPro" id="IPR002912">
    <property type="entry name" value="ACT_dom"/>
</dbReference>
<proteinExistence type="predicted"/>
<protein>
    <submittedName>
        <fullName evidence="2">Amino acid-binding protein</fullName>
    </submittedName>
</protein>
<name>A0A6G8F2A5_9BACT</name>